<evidence type="ECO:0000256" key="1">
    <source>
        <dbReference type="SAM" id="MobiDB-lite"/>
    </source>
</evidence>
<evidence type="ECO:0000313" key="3">
    <source>
        <dbReference type="Proteomes" id="UP000027238"/>
    </source>
</evidence>
<proteinExistence type="predicted"/>
<dbReference type="AlphaFoldDB" id="A0A066WXJ6"/>
<feature type="compositionally biased region" description="Basic and acidic residues" evidence="1">
    <location>
        <begin position="312"/>
        <end position="321"/>
    </location>
</feature>
<gene>
    <name evidence="2" type="ORF">CSUB01_00758</name>
</gene>
<feature type="region of interest" description="Disordered" evidence="1">
    <location>
        <begin position="264"/>
        <end position="325"/>
    </location>
</feature>
<protein>
    <submittedName>
        <fullName evidence="2">Uncharacterized protein</fullName>
    </submittedName>
</protein>
<accession>A0A066WXJ6</accession>
<feature type="compositionally biased region" description="Basic and acidic residues" evidence="1">
    <location>
        <begin position="264"/>
        <end position="274"/>
    </location>
</feature>
<evidence type="ECO:0000313" key="2">
    <source>
        <dbReference type="EMBL" id="KDN61437.1"/>
    </source>
</evidence>
<feature type="compositionally biased region" description="Basic and acidic residues" evidence="1">
    <location>
        <begin position="292"/>
        <end position="302"/>
    </location>
</feature>
<dbReference type="HOGENOM" id="CLU_634605_0_0_1"/>
<comment type="caution">
    <text evidence="2">The sequence shown here is derived from an EMBL/GenBank/DDBJ whole genome shotgun (WGS) entry which is preliminary data.</text>
</comment>
<dbReference type="Proteomes" id="UP000027238">
    <property type="component" value="Unassembled WGS sequence"/>
</dbReference>
<feature type="region of interest" description="Disordered" evidence="1">
    <location>
        <begin position="378"/>
        <end position="397"/>
    </location>
</feature>
<sequence length="432" mass="48885">MSDLDDLRWFTYTIVNNTPTKLPATALRLRADLDFGNGSPRREEPPFAVMEFKRKAILSEWARDFKNQSRQLFQGGPPSLAPAHILVFTECEEIQVYYSGAAAAFNEKGLISVIERFLSNTLREIITEQVVAVATNTRKHQRVQLALRADIAHFLILIPVTLRMGVATTHKDKKARTDFASVNNVVSFFNRLLDMNDVVDTQYRKKGWSMLCSRCGGLGSVPKVSSVTPYYTDVADRFLDEISGDQLKSVDIATRDSSLIYHRNESDVSRRSDKPTPFSNQSITPGPISPEFRSDPRKRESFGTRGIPKGLGDNEHERAAGPEDTTTIYDLPAEKAKTDEKQAYGRKHMHAIMRQLVDILDVIKSTMTKTEIKTAVEKGREMQQREPAFGHPQSSFTSAYNDDNKDVFYLHTNNLIRYHSDSEKETWMGTPL</sequence>
<dbReference type="EMBL" id="JMSE01001414">
    <property type="protein sequence ID" value="KDN61437.1"/>
    <property type="molecule type" value="Genomic_DNA"/>
</dbReference>
<organism evidence="2 3">
    <name type="scientific">Colletotrichum sublineola</name>
    <name type="common">Sorghum anthracnose fungus</name>
    <dbReference type="NCBI Taxonomy" id="1173701"/>
    <lineage>
        <taxon>Eukaryota</taxon>
        <taxon>Fungi</taxon>
        <taxon>Dikarya</taxon>
        <taxon>Ascomycota</taxon>
        <taxon>Pezizomycotina</taxon>
        <taxon>Sordariomycetes</taxon>
        <taxon>Hypocreomycetidae</taxon>
        <taxon>Glomerellales</taxon>
        <taxon>Glomerellaceae</taxon>
        <taxon>Colletotrichum</taxon>
        <taxon>Colletotrichum graminicola species complex</taxon>
    </lineage>
</organism>
<name>A0A066WXJ6_COLSU</name>
<reference evidence="3" key="1">
    <citation type="journal article" date="2014" name="Genome Announc.">
        <title>Draft genome sequence of Colletotrichum sublineola, a destructive pathogen of cultivated sorghum.</title>
        <authorList>
            <person name="Baroncelli R."/>
            <person name="Sanz-Martin J.M."/>
            <person name="Rech G.E."/>
            <person name="Sukno S.A."/>
            <person name="Thon M.R."/>
        </authorList>
    </citation>
    <scope>NUCLEOTIDE SEQUENCE [LARGE SCALE GENOMIC DNA]</scope>
    <source>
        <strain evidence="3">TX430BB</strain>
    </source>
</reference>
<keyword evidence="3" id="KW-1185">Reference proteome</keyword>